<dbReference type="EMBL" id="BMFK01000001">
    <property type="protein sequence ID" value="GGE72673.1"/>
    <property type="molecule type" value="Genomic_DNA"/>
</dbReference>
<proteinExistence type="predicted"/>
<sequence>MNKVIKVLKVVVKVLTIVQLIRGRKSAKRMLKHKGKKSAFNAVRKLLKK</sequence>
<reference evidence="1" key="1">
    <citation type="journal article" date="2014" name="Int. J. Syst. Evol. Microbiol.">
        <title>Complete genome sequence of Corynebacterium casei LMG S-19264T (=DSM 44701T), isolated from a smear-ripened cheese.</title>
        <authorList>
            <consortium name="US DOE Joint Genome Institute (JGI-PGF)"/>
            <person name="Walter F."/>
            <person name="Albersmeier A."/>
            <person name="Kalinowski J."/>
            <person name="Ruckert C."/>
        </authorList>
    </citation>
    <scope>NUCLEOTIDE SEQUENCE</scope>
    <source>
        <strain evidence="1">CGMCC 1.12698</strain>
    </source>
</reference>
<dbReference type="AlphaFoldDB" id="A0A917EPT6"/>
<dbReference type="Proteomes" id="UP000605259">
    <property type="component" value="Unassembled WGS sequence"/>
</dbReference>
<comment type="caution">
    <text evidence="1">The sequence shown here is derived from an EMBL/GenBank/DDBJ whole genome shotgun (WGS) entry which is preliminary data.</text>
</comment>
<reference evidence="1" key="2">
    <citation type="submission" date="2020-09" db="EMBL/GenBank/DDBJ databases">
        <authorList>
            <person name="Sun Q."/>
            <person name="Zhou Y."/>
        </authorList>
    </citation>
    <scope>NUCLEOTIDE SEQUENCE</scope>
    <source>
        <strain evidence="1">CGMCC 1.12698</strain>
    </source>
</reference>
<organism evidence="1 2">
    <name type="scientific">Priestia taiwanensis</name>
    <dbReference type="NCBI Taxonomy" id="1347902"/>
    <lineage>
        <taxon>Bacteria</taxon>
        <taxon>Bacillati</taxon>
        <taxon>Bacillota</taxon>
        <taxon>Bacilli</taxon>
        <taxon>Bacillales</taxon>
        <taxon>Bacillaceae</taxon>
        <taxon>Priestia</taxon>
    </lineage>
</organism>
<name>A0A917EPT6_9BACI</name>
<accession>A0A917EPT6</accession>
<keyword evidence="2" id="KW-1185">Reference proteome</keyword>
<dbReference type="RefSeq" id="WP_188388501.1">
    <property type="nucleotide sequence ID" value="NZ_BMFK01000001.1"/>
</dbReference>
<protein>
    <submittedName>
        <fullName evidence="1">Uncharacterized protein</fullName>
    </submittedName>
</protein>
<evidence type="ECO:0000313" key="2">
    <source>
        <dbReference type="Proteomes" id="UP000605259"/>
    </source>
</evidence>
<evidence type="ECO:0000313" key="1">
    <source>
        <dbReference type="EMBL" id="GGE72673.1"/>
    </source>
</evidence>
<gene>
    <name evidence="1" type="ORF">GCM10007140_23240</name>
</gene>